<proteinExistence type="predicted"/>
<reference evidence="19 20" key="1">
    <citation type="journal article" date="2011" name="Proc. Natl. Acad. Sci. U.S.A.">
        <title>Genome and transcriptome analyses of the mountain pine beetle-fungal symbiont Grosmannia clavigera, a lodgepole pine pathogen.</title>
        <authorList>
            <person name="DiGuistini S."/>
            <person name="Wang Y."/>
            <person name="Liao N.Y."/>
            <person name="Taylor G."/>
            <person name="Tanguay P."/>
            <person name="Feau N."/>
            <person name="Henrissat B."/>
            <person name="Chan S.K."/>
            <person name="Hesse-Orce U."/>
            <person name="Alamouti S.M."/>
            <person name="Tsui C.K.M."/>
            <person name="Docking R.T."/>
            <person name="Levasseur A."/>
            <person name="Haridas S."/>
            <person name="Robertson G."/>
            <person name="Birol I."/>
            <person name="Holt R.A."/>
            <person name="Marra M.A."/>
            <person name="Hamelin R.C."/>
            <person name="Hirst M."/>
            <person name="Jones S.J.M."/>
            <person name="Bohlmann J."/>
            <person name="Breuil C."/>
        </authorList>
    </citation>
    <scope>NUCLEOTIDE SEQUENCE [LARGE SCALE GENOMIC DNA]</scope>
    <source>
        <strain evidence="20">kw1407 / UAMH 11150</strain>
    </source>
</reference>
<evidence type="ECO:0000256" key="8">
    <source>
        <dbReference type="ARBA" id="ARBA00022833"/>
    </source>
</evidence>
<evidence type="ECO:0000256" key="7">
    <source>
        <dbReference type="ARBA" id="ARBA00022771"/>
    </source>
</evidence>
<dbReference type="Proteomes" id="UP000007796">
    <property type="component" value="Unassembled WGS sequence"/>
</dbReference>
<dbReference type="PROSITE" id="PS00344">
    <property type="entry name" value="GATA_ZN_FINGER_1"/>
    <property type="match status" value="1"/>
</dbReference>
<feature type="compositionally biased region" description="Gly residues" evidence="16">
    <location>
        <begin position="1134"/>
        <end position="1150"/>
    </location>
</feature>
<feature type="region of interest" description="Disordered" evidence="16">
    <location>
        <begin position="116"/>
        <end position="136"/>
    </location>
</feature>
<gene>
    <name evidence="19" type="ORF">CMQ_91</name>
</gene>
<keyword evidence="12" id="KW-0010">Activator</keyword>
<dbReference type="HOGENOM" id="CLU_007918_2_0_1"/>
<dbReference type="Pfam" id="PF08446">
    <property type="entry name" value="PAS_2"/>
    <property type="match status" value="1"/>
</dbReference>
<feature type="compositionally biased region" description="Basic and acidic residues" evidence="16">
    <location>
        <begin position="1073"/>
        <end position="1087"/>
    </location>
</feature>
<keyword evidence="14" id="KW-0675">Receptor</keyword>
<dbReference type="InterPro" id="IPR001610">
    <property type="entry name" value="PAC"/>
</dbReference>
<dbReference type="InterPro" id="IPR013655">
    <property type="entry name" value="PAS_fold_3"/>
</dbReference>
<evidence type="ECO:0000256" key="13">
    <source>
        <dbReference type="ARBA" id="ARBA00023163"/>
    </source>
</evidence>
<dbReference type="CDD" id="cd00202">
    <property type="entry name" value="ZnF_GATA"/>
    <property type="match status" value="1"/>
</dbReference>
<dbReference type="Pfam" id="PF13426">
    <property type="entry name" value="PAS_9"/>
    <property type="match status" value="1"/>
</dbReference>
<evidence type="ECO:0000256" key="4">
    <source>
        <dbReference type="ARBA" id="ARBA00022643"/>
    </source>
</evidence>
<keyword evidence="6" id="KW-0677">Repeat</keyword>
<keyword evidence="13" id="KW-0804">Transcription</keyword>
<evidence type="ECO:0000259" key="18">
    <source>
        <dbReference type="PROSITE" id="PS50114"/>
    </source>
</evidence>
<evidence type="ECO:0000313" key="20">
    <source>
        <dbReference type="Proteomes" id="UP000007796"/>
    </source>
</evidence>
<dbReference type="InParanoid" id="F0XR87"/>
<accession>F0XR87</accession>
<evidence type="ECO:0000256" key="11">
    <source>
        <dbReference type="ARBA" id="ARBA00023125"/>
    </source>
</evidence>
<dbReference type="PROSITE" id="PS50114">
    <property type="entry name" value="GATA_ZN_FINGER_2"/>
    <property type="match status" value="1"/>
</dbReference>
<dbReference type="InterPro" id="IPR035965">
    <property type="entry name" value="PAS-like_dom_sf"/>
</dbReference>
<dbReference type="GO" id="GO:0006355">
    <property type="term" value="P:regulation of DNA-templated transcription"/>
    <property type="evidence" value="ECO:0007669"/>
    <property type="project" value="InterPro"/>
</dbReference>
<dbReference type="GO" id="GO:0009881">
    <property type="term" value="F:photoreceptor activity"/>
    <property type="evidence" value="ECO:0007669"/>
    <property type="project" value="UniProtKB-KW"/>
</dbReference>
<feature type="compositionally biased region" description="Low complexity" evidence="16">
    <location>
        <begin position="890"/>
        <end position="906"/>
    </location>
</feature>
<evidence type="ECO:0000256" key="5">
    <source>
        <dbReference type="ARBA" id="ARBA00022723"/>
    </source>
</evidence>
<organism evidence="20">
    <name type="scientific">Grosmannia clavigera (strain kw1407 / UAMH 11150)</name>
    <name type="common">Blue stain fungus</name>
    <name type="synonym">Graphiocladiella clavigera</name>
    <dbReference type="NCBI Taxonomy" id="655863"/>
    <lineage>
        <taxon>Eukaryota</taxon>
        <taxon>Fungi</taxon>
        <taxon>Dikarya</taxon>
        <taxon>Ascomycota</taxon>
        <taxon>Pezizomycotina</taxon>
        <taxon>Sordariomycetes</taxon>
        <taxon>Sordariomycetidae</taxon>
        <taxon>Ophiostomatales</taxon>
        <taxon>Ophiostomataceae</taxon>
        <taxon>Leptographium</taxon>
    </lineage>
</organism>
<feature type="domain" description="GATA-type" evidence="18">
    <location>
        <begin position="1001"/>
        <end position="1034"/>
    </location>
</feature>
<evidence type="ECO:0000313" key="19">
    <source>
        <dbReference type="EMBL" id="EFW99773.1"/>
    </source>
</evidence>
<evidence type="ECO:0000256" key="9">
    <source>
        <dbReference type="ARBA" id="ARBA00022991"/>
    </source>
</evidence>
<dbReference type="GO" id="GO:0005634">
    <property type="term" value="C:nucleus"/>
    <property type="evidence" value="ECO:0007669"/>
    <property type="project" value="TreeGrafter"/>
</dbReference>
<keyword evidence="8" id="KW-0862">Zinc</keyword>
<dbReference type="SUPFAM" id="SSF55785">
    <property type="entry name" value="PYP-like sensor domain (PAS domain)"/>
    <property type="match status" value="3"/>
</dbReference>
<dbReference type="SMART" id="SM00401">
    <property type="entry name" value="ZnF_GATA"/>
    <property type="match status" value="1"/>
</dbReference>
<keyword evidence="9" id="KW-0157">Chromophore</keyword>
<feature type="domain" description="PAS" evidence="17">
    <location>
        <begin position="451"/>
        <end position="473"/>
    </location>
</feature>
<dbReference type="InterPro" id="IPR000679">
    <property type="entry name" value="Znf_GATA"/>
</dbReference>
<protein>
    <submittedName>
        <fullName evidence="19">Gata transcription factor</fullName>
    </submittedName>
</protein>
<dbReference type="SMART" id="SM00091">
    <property type="entry name" value="PAS"/>
    <property type="match status" value="3"/>
</dbReference>
<evidence type="ECO:0000256" key="2">
    <source>
        <dbReference type="ARBA" id="ARBA00022606"/>
    </source>
</evidence>
<dbReference type="NCBIfam" id="TIGR00229">
    <property type="entry name" value="sensory_box"/>
    <property type="match status" value="1"/>
</dbReference>
<evidence type="ECO:0000256" key="3">
    <source>
        <dbReference type="ARBA" id="ARBA00022630"/>
    </source>
</evidence>
<dbReference type="InterPro" id="IPR013654">
    <property type="entry name" value="PAS_2"/>
</dbReference>
<dbReference type="SUPFAM" id="SSF57716">
    <property type="entry name" value="Glucocorticoid receptor-like (DNA-binding domain)"/>
    <property type="match status" value="1"/>
</dbReference>
<keyword evidence="7 15" id="KW-0863">Zinc-finger</keyword>
<feature type="region of interest" description="Disordered" evidence="16">
    <location>
        <begin position="1"/>
        <end position="22"/>
    </location>
</feature>
<dbReference type="PANTHER" id="PTHR47429:SF7">
    <property type="entry name" value="GATA-FACTOR"/>
    <property type="match status" value="1"/>
</dbReference>
<dbReference type="PROSITE" id="PS50112">
    <property type="entry name" value="PAS"/>
    <property type="match status" value="3"/>
</dbReference>
<dbReference type="InterPro" id="IPR000014">
    <property type="entry name" value="PAS"/>
</dbReference>
<dbReference type="RefSeq" id="XP_014169505.1">
    <property type="nucleotide sequence ID" value="XM_014314030.1"/>
</dbReference>
<feature type="domain" description="PAS" evidence="17">
    <location>
        <begin position="647"/>
        <end position="717"/>
    </location>
</feature>
<feature type="compositionally biased region" description="Acidic residues" evidence="16">
    <location>
        <begin position="1176"/>
        <end position="1185"/>
    </location>
</feature>
<name>F0XR87_GROCL</name>
<keyword evidence="2" id="KW-0716">Sensory transduction</keyword>
<feature type="domain" description="PAS" evidence="17">
    <location>
        <begin position="784"/>
        <end position="836"/>
    </location>
</feature>
<evidence type="ECO:0000256" key="14">
    <source>
        <dbReference type="ARBA" id="ARBA00023170"/>
    </source>
</evidence>
<evidence type="ECO:0000256" key="16">
    <source>
        <dbReference type="SAM" id="MobiDB-lite"/>
    </source>
</evidence>
<dbReference type="STRING" id="655863.F0XR87"/>
<dbReference type="FunFam" id="3.30.450.20:FF:000064">
    <property type="entry name" value="Vivid PAS protein VVD"/>
    <property type="match status" value="1"/>
</dbReference>
<dbReference type="EMBL" id="GL629807">
    <property type="protein sequence ID" value="EFW99773.1"/>
    <property type="molecule type" value="Genomic_DNA"/>
</dbReference>
<dbReference type="SMART" id="SM00086">
    <property type="entry name" value="PAC"/>
    <property type="match status" value="2"/>
</dbReference>
<dbReference type="CDD" id="cd00130">
    <property type="entry name" value="PAS"/>
    <property type="match status" value="2"/>
</dbReference>
<keyword evidence="20" id="KW-1185">Reference proteome</keyword>
<dbReference type="Pfam" id="PF08447">
    <property type="entry name" value="PAS_3"/>
    <property type="match status" value="1"/>
</dbReference>
<dbReference type="InterPro" id="IPR013088">
    <property type="entry name" value="Znf_NHR/GATA"/>
</dbReference>
<keyword evidence="10" id="KW-0805">Transcription regulation</keyword>
<dbReference type="PANTHER" id="PTHR47429">
    <property type="entry name" value="PROTEIN TWIN LOV 1"/>
    <property type="match status" value="1"/>
</dbReference>
<feature type="region of interest" description="Disordered" evidence="16">
    <location>
        <begin position="276"/>
        <end position="305"/>
    </location>
</feature>
<feature type="compositionally biased region" description="Polar residues" evidence="16">
    <location>
        <begin position="276"/>
        <end position="287"/>
    </location>
</feature>
<dbReference type="OrthoDB" id="447251at2759"/>
<keyword evidence="1" id="KW-0600">Photoreceptor protein</keyword>
<dbReference type="GeneID" id="25982041"/>
<dbReference type="GO" id="GO:0043565">
    <property type="term" value="F:sequence-specific DNA binding"/>
    <property type="evidence" value="ECO:0007669"/>
    <property type="project" value="InterPro"/>
</dbReference>
<feature type="region of interest" description="Disordered" evidence="16">
    <location>
        <begin position="882"/>
        <end position="906"/>
    </location>
</feature>
<evidence type="ECO:0000256" key="1">
    <source>
        <dbReference type="ARBA" id="ARBA00022543"/>
    </source>
</evidence>
<feature type="region of interest" description="Disordered" evidence="16">
    <location>
        <begin position="1041"/>
        <end position="1185"/>
    </location>
</feature>
<keyword evidence="11" id="KW-0238">DNA-binding</keyword>
<feature type="compositionally biased region" description="Polar residues" evidence="16">
    <location>
        <begin position="1117"/>
        <end position="1131"/>
    </location>
</feature>
<dbReference type="AlphaFoldDB" id="F0XR87"/>
<evidence type="ECO:0000256" key="12">
    <source>
        <dbReference type="ARBA" id="ARBA00023159"/>
    </source>
</evidence>
<evidence type="ECO:0000256" key="6">
    <source>
        <dbReference type="ARBA" id="ARBA00022737"/>
    </source>
</evidence>
<dbReference type="GO" id="GO:0008270">
    <property type="term" value="F:zinc ion binding"/>
    <property type="evidence" value="ECO:0007669"/>
    <property type="project" value="UniProtKB-KW"/>
</dbReference>
<keyword evidence="4" id="KW-0288">FMN</keyword>
<keyword evidence="3" id="KW-0285">Flavoprotein</keyword>
<dbReference type="eggNOG" id="KOG1601">
    <property type="taxonomic scope" value="Eukaryota"/>
</dbReference>
<dbReference type="Gene3D" id="3.30.50.10">
    <property type="entry name" value="Erythroid Transcription Factor GATA-1, subunit A"/>
    <property type="match status" value="1"/>
</dbReference>
<dbReference type="Pfam" id="PF00320">
    <property type="entry name" value="GATA"/>
    <property type="match status" value="1"/>
</dbReference>
<dbReference type="FunFam" id="3.30.450.20:FF:000063">
    <property type="entry name" value="White collar 1 protein"/>
    <property type="match status" value="1"/>
</dbReference>
<dbReference type="Gene3D" id="3.30.450.20">
    <property type="entry name" value="PAS domain"/>
    <property type="match status" value="3"/>
</dbReference>
<evidence type="ECO:0000256" key="15">
    <source>
        <dbReference type="PROSITE-ProRule" id="PRU00094"/>
    </source>
</evidence>
<evidence type="ECO:0000259" key="17">
    <source>
        <dbReference type="PROSITE" id="PS50112"/>
    </source>
</evidence>
<evidence type="ECO:0000256" key="10">
    <source>
        <dbReference type="ARBA" id="ARBA00023015"/>
    </source>
</evidence>
<keyword evidence="5" id="KW-0479">Metal-binding</keyword>
<sequence>MAGAVPVSTSADDSPMGASPLGPVFDMQGGHAQLNANRQCLADTMAQYPSQLAMSSTPVHNLGVEAEMSMLGFSPDDSGHNDNVFGPYSFGAPNPNNSGYVMSNMTTQALPATSLRHNSSSASISPTDFTNPQNPFSNLSSDMLHNMLTYSGLDLSQISIPNQAAQLDGSQLNFYSPVDSRTNAAAQAAAASSGLNSLSAANFMSTIESLDSMDMENPAAIQGGGAASTLDALSGQHQLPNPYSAVPPGALSLSVSQPRQQRPISLHAQSLLQQDATGLGPTSSYPPTSAVAGPPHLTAMSTSDHHVGLTSLPTPYSPLEPTTSLAEALPSLKQRASSMQHASAAAPGEAPIDLVAPAVPPSNAVGSSGLPAQGLVTSSATALSLAGSTNPSSPTALSKKPVKNYYSTSGFDMIRALYYVSSRPNPEIDIGPVDLSCAFVVCDATLNDYPIIYVSDNFQHLTGYSSYEIIGQNCRFLQAPDGKVEAGSRREFTDNKAVYNLKQKLESGREVQQSLINYRKGGKPFLNLLTMIPIPWDDYKGGYKYFIGLQIDLVESPDAISGQSTHSVRIDYSHSNIPQYIWDPPTAAGEWGADNGRTLGKDDVSTLLQQFNASGGFGIGGTAVNAGASVGLGGGEGSGLVPSNLHSQSWDKMLLENVDDVVHVLSLKGVFLYLSPSCKAVLEYDAADLLGNSLSSICHPSDIVPVTREMRDTQAGQSINCVFRVRRKRSGYTWFESHGSLLVEQGKGRKCIVLVGRKRPAFALHRCDVDANGGIGDSELWMKLSTSGMVLHASPNMRSLLDLQPDSLIGTSMQDLMRKESRSGFNRSLEKVRRGIMASCHHEVQHRRGQVLQASTILYPGDAERGQKPTFVLAQTRLLKPASRNRESMASSSTTTTTTTATTASSVEELGGRAGAIGQVADPDTQTGGFLSSAGGGAVQLGSQDAALAADDNIFDELKTTRCTSWQYELRQMEKANRVLAEELGQLLANRKKRKRRKGVGNVPRDCANCHTRNTPEWRRGPSGQRDLCNSCGLRWAKQVGRVSPRNSARGAGSGVGAGSRNNGAGRTSGDASGKKSIDGGGSRDESGNGNGSGNNGNGHSHGQARHHQTAHGANGSGTAVTQEKTGSTEAYQVGGGGQDANGGLGGYGGHSTPRSSDPAATGGTGPSLALASEMEPIEEEREAA</sequence>